<dbReference type="Gene3D" id="1.25.40.10">
    <property type="entry name" value="Tetratricopeptide repeat domain"/>
    <property type="match status" value="1"/>
</dbReference>
<organism evidence="1">
    <name type="scientific">marine sediment metagenome</name>
    <dbReference type="NCBI Taxonomy" id="412755"/>
    <lineage>
        <taxon>unclassified sequences</taxon>
        <taxon>metagenomes</taxon>
        <taxon>ecological metagenomes</taxon>
    </lineage>
</organism>
<dbReference type="SMART" id="SM00028">
    <property type="entry name" value="TPR"/>
    <property type="match status" value="2"/>
</dbReference>
<gene>
    <name evidence="1" type="ORF">S01H4_03328</name>
</gene>
<accession>X0YKR5</accession>
<dbReference type="InterPro" id="IPR011990">
    <property type="entry name" value="TPR-like_helical_dom_sf"/>
</dbReference>
<proteinExistence type="predicted"/>
<dbReference type="SUPFAM" id="SSF48452">
    <property type="entry name" value="TPR-like"/>
    <property type="match status" value="1"/>
</dbReference>
<dbReference type="InterPro" id="IPR019734">
    <property type="entry name" value="TPR_rpt"/>
</dbReference>
<dbReference type="Pfam" id="PF13414">
    <property type="entry name" value="TPR_11"/>
    <property type="match status" value="1"/>
</dbReference>
<dbReference type="PROSITE" id="PS50005">
    <property type="entry name" value="TPR"/>
    <property type="match status" value="1"/>
</dbReference>
<sequence>KMKIGDFGAHFGLGRVYYKIGDLEKSLDELLIAEEINSNNYELQYLLGSIYYKKNLFKEALKHFDLIKDKEVSKGFELEYEKSVKNFIKEISK</sequence>
<comment type="caution">
    <text evidence="1">The sequence shown here is derived from an EMBL/GenBank/DDBJ whole genome shotgun (WGS) entry which is preliminary data.</text>
</comment>
<reference evidence="1" key="1">
    <citation type="journal article" date="2014" name="Front. Microbiol.">
        <title>High frequency of phylogenetically diverse reductive dehalogenase-homologous genes in deep subseafloor sedimentary metagenomes.</title>
        <authorList>
            <person name="Kawai M."/>
            <person name="Futagami T."/>
            <person name="Toyoda A."/>
            <person name="Takaki Y."/>
            <person name="Nishi S."/>
            <person name="Hori S."/>
            <person name="Arai W."/>
            <person name="Tsubouchi T."/>
            <person name="Morono Y."/>
            <person name="Uchiyama I."/>
            <person name="Ito T."/>
            <person name="Fujiyama A."/>
            <person name="Inagaki F."/>
            <person name="Takami H."/>
        </authorList>
    </citation>
    <scope>NUCLEOTIDE SEQUENCE</scope>
    <source>
        <strain evidence="1">Expedition CK06-06</strain>
    </source>
</reference>
<dbReference type="AlphaFoldDB" id="X0YKR5"/>
<feature type="non-terminal residue" evidence="1">
    <location>
        <position position="1"/>
    </location>
</feature>
<name>X0YKR5_9ZZZZ</name>
<dbReference type="EMBL" id="BART01000806">
    <property type="protein sequence ID" value="GAG56774.1"/>
    <property type="molecule type" value="Genomic_DNA"/>
</dbReference>
<evidence type="ECO:0000313" key="1">
    <source>
        <dbReference type="EMBL" id="GAG56774.1"/>
    </source>
</evidence>
<protein>
    <submittedName>
        <fullName evidence="1">Uncharacterized protein</fullName>
    </submittedName>
</protein>